<sequence length="37" mass="4327">MQYAPTGKYLPAYTRRSVLSDLALSHFYSTFTIHSFR</sequence>
<accession>A0A7W8HAB9</accession>
<reference evidence="1 2" key="1">
    <citation type="submission" date="2020-08" db="EMBL/GenBank/DDBJ databases">
        <title>Genomic Encyclopedia of Type Strains, Phase IV (KMG-IV): sequencing the most valuable type-strain genomes for metagenomic binning, comparative biology and taxonomic classification.</title>
        <authorList>
            <person name="Goeker M."/>
        </authorList>
    </citation>
    <scope>NUCLEOTIDE SEQUENCE [LARGE SCALE GENOMIC DNA]</scope>
    <source>
        <strain evidence="1 2">DSM 106146</strain>
    </source>
</reference>
<dbReference type="AlphaFoldDB" id="A0A7W8HAB9"/>
<organism evidence="1 2">
    <name type="scientific">Catenibacillus scindens</name>
    <dbReference type="NCBI Taxonomy" id="673271"/>
    <lineage>
        <taxon>Bacteria</taxon>
        <taxon>Bacillati</taxon>
        <taxon>Bacillota</taxon>
        <taxon>Clostridia</taxon>
        <taxon>Lachnospirales</taxon>
        <taxon>Lachnospiraceae</taxon>
        <taxon>Catenibacillus</taxon>
    </lineage>
</organism>
<evidence type="ECO:0000313" key="1">
    <source>
        <dbReference type="EMBL" id="MBB5264035.1"/>
    </source>
</evidence>
<evidence type="ECO:0000313" key="2">
    <source>
        <dbReference type="Proteomes" id="UP000543642"/>
    </source>
</evidence>
<protein>
    <submittedName>
        <fullName evidence="1">Uncharacterized protein</fullName>
    </submittedName>
</protein>
<gene>
    <name evidence="1" type="ORF">HNP82_001140</name>
</gene>
<dbReference type="EMBL" id="JACHFW010000003">
    <property type="protein sequence ID" value="MBB5264035.1"/>
    <property type="molecule type" value="Genomic_DNA"/>
</dbReference>
<keyword evidence="2" id="KW-1185">Reference proteome</keyword>
<proteinExistence type="predicted"/>
<comment type="caution">
    <text evidence="1">The sequence shown here is derived from an EMBL/GenBank/DDBJ whole genome shotgun (WGS) entry which is preliminary data.</text>
</comment>
<name>A0A7W8HAB9_9FIRM</name>
<dbReference type="Proteomes" id="UP000543642">
    <property type="component" value="Unassembled WGS sequence"/>
</dbReference>